<keyword evidence="5" id="KW-0408">Iron</keyword>
<dbReference type="Pfam" id="PF00355">
    <property type="entry name" value="Rieske"/>
    <property type="match status" value="1"/>
</dbReference>
<evidence type="ECO:0000313" key="12">
    <source>
        <dbReference type="Proteomes" id="UP001304298"/>
    </source>
</evidence>
<evidence type="ECO:0000256" key="1">
    <source>
        <dbReference type="ARBA" id="ARBA00002494"/>
    </source>
</evidence>
<evidence type="ECO:0000256" key="2">
    <source>
        <dbReference type="ARBA" id="ARBA00015816"/>
    </source>
</evidence>
<keyword evidence="7" id="KW-1015">Disulfide bond</keyword>
<evidence type="ECO:0000256" key="3">
    <source>
        <dbReference type="ARBA" id="ARBA00022714"/>
    </source>
</evidence>
<keyword evidence="12" id="KW-1185">Reference proteome</keyword>
<dbReference type="InterPro" id="IPR005805">
    <property type="entry name" value="Rieske_Fe-S_prot_C"/>
</dbReference>
<dbReference type="PANTHER" id="PTHR10134">
    <property type="entry name" value="CYTOCHROME B-C1 COMPLEX SUBUNIT RIESKE, MITOCHONDRIAL"/>
    <property type="match status" value="1"/>
</dbReference>
<dbReference type="PROSITE" id="PS51296">
    <property type="entry name" value="RIESKE"/>
    <property type="match status" value="1"/>
</dbReference>
<protein>
    <recommendedName>
        <fullName evidence="2">Cytochrome bc1 complex Rieske iron-sulfur subunit</fullName>
    </recommendedName>
    <alternativeName>
        <fullName evidence="8">Cytochrome bc1 reductase complex subunit QcrA</fullName>
    </alternativeName>
</protein>
<sequence length="135" mass="13006">MRDDETLGRRTALAVLGAGLVAGCSTYGGGTSSPQPAAGSGTELGAAGDVPVGGGKVFADKQVVVTQPAAGTFAAFSAICTHQGCAVDAVSGGTINCPCHGSKFKIADGSVAAGPATQPLEKKSVTVTGGKITLA</sequence>
<evidence type="ECO:0000259" key="10">
    <source>
        <dbReference type="PROSITE" id="PS51296"/>
    </source>
</evidence>
<comment type="function">
    <text evidence="1">Iron-sulfur subunit of the cytochrome bc1 complex, an essential component of the respiratory electron transport chain required for ATP synthesis. The bc1 complex catalyzes the oxidation of menaquinol and the reduction of cytochrome c in the respiratory chain. The bc1 complex operates through a Q-cycle mechanism that couples electron transfer to generation of the proton gradient that drives ATP synthesis.</text>
</comment>
<proteinExistence type="predicted"/>
<comment type="cofactor">
    <cofactor evidence="9">
        <name>[2Fe-2S] cluster</name>
        <dbReference type="ChEBI" id="CHEBI:190135"/>
    </cofactor>
</comment>
<dbReference type="RefSeq" id="WP_323330927.1">
    <property type="nucleotide sequence ID" value="NZ_JAYFSI010000006.1"/>
</dbReference>
<dbReference type="EMBL" id="JAYFSI010000006">
    <property type="protein sequence ID" value="MEA5363175.1"/>
    <property type="molecule type" value="Genomic_DNA"/>
</dbReference>
<dbReference type="PRINTS" id="PR00162">
    <property type="entry name" value="RIESKE"/>
</dbReference>
<evidence type="ECO:0000256" key="5">
    <source>
        <dbReference type="ARBA" id="ARBA00023004"/>
    </source>
</evidence>
<keyword evidence="3" id="KW-0001">2Fe-2S</keyword>
<feature type="domain" description="Rieske" evidence="10">
    <location>
        <begin position="42"/>
        <end position="134"/>
    </location>
</feature>
<evidence type="ECO:0000256" key="4">
    <source>
        <dbReference type="ARBA" id="ARBA00022723"/>
    </source>
</evidence>
<dbReference type="PROSITE" id="PS51257">
    <property type="entry name" value="PROKAR_LIPOPROTEIN"/>
    <property type="match status" value="1"/>
</dbReference>
<dbReference type="InterPro" id="IPR017941">
    <property type="entry name" value="Rieske_2Fe-2S"/>
</dbReference>
<dbReference type="SUPFAM" id="SSF50022">
    <property type="entry name" value="ISP domain"/>
    <property type="match status" value="1"/>
</dbReference>
<keyword evidence="4" id="KW-0479">Metal-binding</keyword>
<reference evidence="11 12" key="1">
    <citation type="submission" date="2023-12" db="EMBL/GenBank/DDBJ databases">
        <title>Amycolatopsis sp. V23-08.</title>
        <authorList>
            <person name="Somphong A."/>
        </authorList>
    </citation>
    <scope>NUCLEOTIDE SEQUENCE [LARGE SCALE GENOMIC DNA]</scope>
    <source>
        <strain evidence="11 12">V23-08</strain>
    </source>
</reference>
<evidence type="ECO:0000256" key="9">
    <source>
        <dbReference type="ARBA" id="ARBA00034078"/>
    </source>
</evidence>
<gene>
    <name evidence="11" type="ORF">VA596_26835</name>
</gene>
<dbReference type="CDD" id="cd03467">
    <property type="entry name" value="Rieske"/>
    <property type="match status" value="1"/>
</dbReference>
<evidence type="ECO:0000256" key="6">
    <source>
        <dbReference type="ARBA" id="ARBA00023014"/>
    </source>
</evidence>
<accession>A0ABU5RC39</accession>
<dbReference type="Proteomes" id="UP001304298">
    <property type="component" value="Unassembled WGS sequence"/>
</dbReference>
<evidence type="ECO:0000256" key="8">
    <source>
        <dbReference type="ARBA" id="ARBA00029586"/>
    </source>
</evidence>
<comment type="caution">
    <text evidence="11">The sequence shown here is derived from an EMBL/GenBank/DDBJ whole genome shotgun (WGS) entry which is preliminary data.</text>
</comment>
<dbReference type="InterPro" id="IPR036922">
    <property type="entry name" value="Rieske_2Fe-2S_sf"/>
</dbReference>
<keyword evidence="6" id="KW-0411">Iron-sulfur</keyword>
<dbReference type="Gene3D" id="2.102.10.10">
    <property type="entry name" value="Rieske [2Fe-2S] iron-sulphur domain"/>
    <property type="match status" value="1"/>
</dbReference>
<organism evidence="11 12">
    <name type="scientific">Amycolatopsis heterodermiae</name>
    <dbReference type="NCBI Taxonomy" id="3110235"/>
    <lineage>
        <taxon>Bacteria</taxon>
        <taxon>Bacillati</taxon>
        <taxon>Actinomycetota</taxon>
        <taxon>Actinomycetes</taxon>
        <taxon>Pseudonocardiales</taxon>
        <taxon>Pseudonocardiaceae</taxon>
        <taxon>Amycolatopsis</taxon>
    </lineage>
</organism>
<name>A0ABU5RC39_9PSEU</name>
<dbReference type="InterPro" id="IPR014349">
    <property type="entry name" value="Rieske_Fe-S_prot"/>
</dbReference>
<evidence type="ECO:0000313" key="11">
    <source>
        <dbReference type="EMBL" id="MEA5363175.1"/>
    </source>
</evidence>
<evidence type="ECO:0000256" key="7">
    <source>
        <dbReference type="ARBA" id="ARBA00023157"/>
    </source>
</evidence>